<proteinExistence type="predicted"/>
<name>A0A409WDQ5_PSICY</name>
<organism evidence="1 2">
    <name type="scientific">Psilocybe cyanescens</name>
    <dbReference type="NCBI Taxonomy" id="93625"/>
    <lineage>
        <taxon>Eukaryota</taxon>
        <taxon>Fungi</taxon>
        <taxon>Dikarya</taxon>
        <taxon>Basidiomycota</taxon>
        <taxon>Agaricomycotina</taxon>
        <taxon>Agaricomycetes</taxon>
        <taxon>Agaricomycetidae</taxon>
        <taxon>Agaricales</taxon>
        <taxon>Agaricineae</taxon>
        <taxon>Strophariaceae</taxon>
        <taxon>Psilocybe</taxon>
    </lineage>
</organism>
<protein>
    <submittedName>
        <fullName evidence="1">Uncharacterized protein</fullName>
    </submittedName>
</protein>
<keyword evidence="2" id="KW-1185">Reference proteome</keyword>
<dbReference type="Proteomes" id="UP000283269">
    <property type="component" value="Unassembled WGS sequence"/>
</dbReference>
<comment type="caution">
    <text evidence="1">The sequence shown here is derived from an EMBL/GenBank/DDBJ whole genome shotgun (WGS) entry which is preliminary data.</text>
</comment>
<dbReference type="InParanoid" id="A0A409WDQ5"/>
<evidence type="ECO:0000313" key="2">
    <source>
        <dbReference type="Proteomes" id="UP000283269"/>
    </source>
</evidence>
<dbReference type="EMBL" id="NHYD01003484">
    <property type="protein sequence ID" value="PPQ76662.1"/>
    <property type="molecule type" value="Genomic_DNA"/>
</dbReference>
<reference evidence="1 2" key="1">
    <citation type="journal article" date="2018" name="Evol. Lett.">
        <title>Horizontal gene cluster transfer increased hallucinogenic mushroom diversity.</title>
        <authorList>
            <person name="Reynolds H.T."/>
            <person name="Vijayakumar V."/>
            <person name="Gluck-Thaler E."/>
            <person name="Korotkin H.B."/>
            <person name="Matheny P.B."/>
            <person name="Slot J.C."/>
        </authorList>
    </citation>
    <scope>NUCLEOTIDE SEQUENCE [LARGE SCALE GENOMIC DNA]</scope>
    <source>
        <strain evidence="1 2">2631</strain>
    </source>
</reference>
<dbReference type="AlphaFoldDB" id="A0A409WDQ5"/>
<gene>
    <name evidence="1" type="ORF">CVT25_015698</name>
</gene>
<accession>A0A409WDQ5</accession>
<evidence type="ECO:0000313" key="1">
    <source>
        <dbReference type="EMBL" id="PPQ76662.1"/>
    </source>
</evidence>
<sequence length="45" mass="5177">MIGSLPPRYPTKTRAGLWYKVLKSAIYIPPSWPSTFEPRLLFSIP</sequence>